<evidence type="ECO:0000256" key="9">
    <source>
        <dbReference type="ARBA" id="ARBA00023136"/>
    </source>
</evidence>
<comment type="function">
    <text evidence="1 10">Controls the rotational direction of flagella during chemotaxis.</text>
</comment>
<gene>
    <name evidence="11" type="ORF">CAETHG_3122</name>
</gene>
<evidence type="ECO:0000313" key="11">
    <source>
        <dbReference type="EMBL" id="AGY77325.1"/>
    </source>
</evidence>
<name>A0ABM5NXY6_9CLOT</name>
<evidence type="ECO:0000256" key="10">
    <source>
        <dbReference type="RuleBase" id="RU364125"/>
    </source>
</evidence>
<keyword evidence="11" id="KW-0969">Cilium</keyword>
<keyword evidence="11" id="KW-0282">Flagellum</keyword>
<keyword evidence="11" id="KW-0966">Cell projection</keyword>
<sequence>MENKAEKKGSSKIKIIAIGILILAVVAGGAFFGYNNFIKDKKNTAKNAVQQVNTQQVNTQQVVNNGQTAGTVANSLDQVVSSQTFQLDEVTVNLADEGGNRYLKVAVYLGFNDKKLTAELTAKKPIVTDAVIEILRTKKAADISAKNMNNIKLEIIQKINPMLEKGQLNNVYFTDIIIQ</sequence>
<evidence type="ECO:0000256" key="5">
    <source>
        <dbReference type="ARBA" id="ARBA00022500"/>
    </source>
</evidence>
<keyword evidence="9 10" id="KW-0472">Membrane</keyword>
<keyword evidence="12" id="KW-1185">Reference proteome</keyword>
<comment type="subcellular location">
    <subcellularLocation>
        <location evidence="2">Cell membrane</location>
        <topology evidence="2">Single-pass membrane protein</topology>
    </subcellularLocation>
</comment>
<keyword evidence="7 10" id="KW-0283">Flagellar rotation</keyword>
<protein>
    <recommendedName>
        <fullName evidence="10">Flagellar protein FliL</fullName>
    </recommendedName>
</protein>
<dbReference type="PANTHER" id="PTHR35091:SF2">
    <property type="entry name" value="FLAGELLAR PROTEIN FLIL"/>
    <property type="match status" value="1"/>
</dbReference>
<evidence type="ECO:0000256" key="2">
    <source>
        <dbReference type="ARBA" id="ARBA00004162"/>
    </source>
</evidence>
<dbReference type="EMBL" id="CP006763">
    <property type="protein sequence ID" value="AGY77325.1"/>
    <property type="molecule type" value="Genomic_DNA"/>
</dbReference>
<reference evidence="12" key="1">
    <citation type="journal article" date="2014" name="Biotechnol. Biofuels">
        <title>Comparison of single-molecule sequencing and hybrid approaches for finishing the genome of Clostridium autoethanogenum and analysis of CRISPR systems in industrial relevant Clostridia.</title>
        <authorList>
            <person name="Brown S.D."/>
            <person name="Nagaraju S."/>
            <person name="Utturkar S."/>
            <person name="De Tissera S."/>
            <person name="Segovia S."/>
            <person name="Mitchell W."/>
            <person name="Land M.L."/>
            <person name="Dassanayake A."/>
            <person name="Kopke M."/>
        </authorList>
    </citation>
    <scope>NUCLEOTIDE SEQUENCE [LARGE SCALE GENOMIC DNA]</scope>
    <source>
        <strain evidence="12">DSM 10061</strain>
    </source>
</reference>
<evidence type="ECO:0000256" key="1">
    <source>
        <dbReference type="ARBA" id="ARBA00002254"/>
    </source>
</evidence>
<dbReference type="Pfam" id="PF03748">
    <property type="entry name" value="FliL"/>
    <property type="match status" value="1"/>
</dbReference>
<keyword evidence="6 10" id="KW-0812">Transmembrane</keyword>
<accession>A0ABM5NXY6</accession>
<dbReference type="Proteomes" id="UP000017590">
    <property type="component" value="Chromosome"/>
</dbReference>
<evidence type="ECO:0000256" key="8">
    <source>
        <dbReference type="ARBA" id="ARBA00022989"/>
    </source>
</evidence>
<evidence type="ECO:0000256" key="4">
    <source>
        <dbReference type="ARBA" id="ARBA00022475"/>
    </source>
</evidence>
<evidence type="ECO:0000256" key="6">
    <source>
        <dbReference type="ARBA" id="ARBA00022692"/>
    </source>
</evidence>
<evidence type="ECO:0000313" key="12">
    <source>
        <dbReference type="Proteomes" id="UP000017590"/>
    </source>
</evidence>
<keyword evidence="4 10" id="KW-1003">Cell membrane</keyword>
<organism evidence="11 12">
    <name type="scientific">Clostridium autoethanogenum DSM 10061</name>
    <dbReference type="NCBI Taxonomy" id="1341692"/>
    <lineage>
        <taxon>Bacteria</taxon>
        <taxon>Bacillati</taxon>
        <taxon>Bacillota</taxon>
        <taxon>Clostridia</taxon>
        <taxon>Eubacteriales</taxon>
        <taxon>Clostridiaceae</taxon>
        <taxon>Clostridium</taxon>
    </lineage>
</organism>
<comment type="similarity">
    <text evidence="3 10">Belongs to the FliL family.</text>
</comment>
<dbReference type="InterPro" id="IPR005503">
    <property type="entry name" value="FliL"/>
</dbReference>
<dbReference type="RefSeq" id="WP_013237697.1">
    <property type="nucleotide sequence ID" value="NC_022592.1"/>
</dbReference>
<feature type="transmembrane region" description="Helical" evidence="10">
    <location>
        <begin position="12"/>
        <end position="34"/>
    </location>
</feature>
<evidence type="ECO:0000256" key="7">
    <source>
        <dbReference type="ARBA" id="ARBA00022779"/>
    </source>
</evidence>
<keyword evidence="8 10" id="KW-1133">Transmembrane helix</keyword>
<proteinExistence type="inferred from homology"/>
<dbReference type="PANTHER" id="PTHR35091">
    <property type="entry name" value="FLAGELLAR PROTEIN FLIL"/>
    <property type="match status" value="1"/>
</dbReference>
<evidence type="ECO:0000256" key="3">
    <source>
        <dbReference type="ARBA" id="ARBA00008281"/>
    </source>
</evidence>
<keyword evidence="5 10" id="KW-0145">Chemotaxis</keyword>